<keyword evidence="1" id="KW-0418">Kinase</keyword>
<reference evidence="1 2" key="1">
    <citation type="submission" date="2020-08" db="EMBL/GenBank/DDBJ databases">
        <title>Clostridia isolated from Swiss meat.</title>
        <authorList>
            <person name="Wambui J."/>
            <person name="Stevens M.J.A."/>
            <person name="Stephan R."/>
        </authorList>
    </citation>
    <scope>NUCLEOTIDE SEQUENCE [LARGE SCALE GENOMIC DNA]</scope>
    <source>
        <strain evidence="1 2">CM001</strain>
    </source>
</reference>
<dbReference type="UniPathway" id="UPA00148">
    <property type="reaction ID" value="UER00236"/>
</dbReference>
<dbReference type="RefSeq" id="WP_185165690.1">
    <property type="nucleotide sequence ID" value="NZ_JACKWY010000019.1"/>
</dbReference>
<dbReference type="EMBL" id="JACKWY010000019">
    <property type="protein sequence ID" value="MBB6716716.1"/>
    <property type="molecule type" value="Genomic_DNA"/>
</dbReference>
<dbReference type="InterPro" id="IPR003203">
    <property type="entry name" value="CobU/CobP"/>
</dbReference>
<dbReference type="AlphaFoldDB" id="A0A7X0VUN2"/>
<comment type="caution">
    <text evidence="1">The sequence shown here is derived from an EMBL/GenBank/DDBJ whole genome shotgun (WGS) entry which is preliminary data.</text>
</comment>
<protein>
    <submittedName>
        <fullName evidence="1">Bifunctional adenosylcobinamide kinase/adenosylcobinamide-phosphate guanylyltransferase</fullName>
    </submittedName>
</protein>
<name>A0A7X0VUN2_9CLOT</name>
<accession>A0A7X0VUN2</accession>
<keyword evidence="1" id="KW-0548">Nucleotidyltransferase</keyword>
<sequence>MILVFGGAYNGKLEYTKAKYNIKDEEIFFCSEKELNYSKKVICGLHKFIYELGKYGENPLDILKENIKELEDKIIICDEISSGIVPLEKSNRIWREDTGRCLQYLTENSCMVVRIFCGLEMVLKDV</sequence>
<gene>
    <name evidence="1" type="ORF">H7E68_18685</name>
</gene>
<dbReference type="GO" id="GO:0016779">
    <property type="term" value="F:nucleotidyltransferase activity"/>
    <property type="evidence" value="ECO:0007669"/>
    <property type="project" value="UniProtKB-KW"/>
</dbReference>
<keyword evidence="1" id="KW-0808">Transferase</keyword>
<dbReference type="Proteomes" id="UP000585258">
    <property type="component" value="Unassembled WGS sequence"/>
</dbReference>
<proteinExistence type="predicted"/>
<organism evidence="1 2">
    <name type="scientific">Clostridium gasigenes</name>
    <dbReference type="NCBI Taxonomy" id="94869"/>
    <lineage>
        <taxon>Bacteria</taxon>
        <taxon>Bacillati</taxon>
        <taxon>Bacillota</taxon>
        <taxon>Clostridia</taxon>
        <taxon>Eubacteriales</taxon>
        <taxon>Clostridiaceae</taxon>
        <taxon>Clostridium</taxon>
    </lineage>
</organism>
<dbReference type="GO" id="GO:0009236">
    <property type="term" value="P:cobalamin biosynthetic process"/>
    <property type="evidence" value="ECO:0007669"/>
    <property type="project" value="UniProtKB-UniPathway"/>
</dbReference>
<evidence type="ECO:0000313" key="2">
    <source>
        <dbReference type="Proteomes" id="UP000585258"/>
    </source>
</evidence>
<dbReference type="Pfam" id="PF02283">
    <property type="entry name" value="CobU"/>
    <property type="match status" value="1"/>
</dbReference>
<dbReference type="SUPFAM" id="SSF52540">
    <property type="entry name" value="P-loop containing nucleoside triphosphate hydrolases"/>
    <property type="match status" value="1"/>
</dbReference>
<evidence type="ECO:0000313" key="1">
    <source>
        <dbReference type="EMBL" id="MBB6716716.1"/>
    </source>
</evidence>
<dbReference type="InterPro" id="IPR027417">
    <property type="entry name" value="P-loop_NTPase"/>
</dbReference>
<dbReference type="GO" id="GO:0043752">
    <property type="term" value="F:adenosylcobinamide kinase activity"/>
    <property type="evidence" value="ECO:0007669"/>
    <property type="project" value="InterPro"/>
</dbReference>
<dbReference type="GO" id="GO:0000166">
    <property type="term" value="F:nucleotide binding"/>
    <property type="evidence" value="ECO:0007669"/>
    <property type="project" value="InterPro"/>
</dbReference>
<dbReference type="Gene3D" id="3.40.50.300">
    <property type="entry name" value="P-loop containing nucleotide triphosphate hydrolases"/>
    <property type="match status" value="1"/>
</dbReference>